<feature type="compositionally biased region" description="Polar residues" evidence="1">
    <location>
        <begin position="89"/>
        <end position="104"/>
    </location>
</feature>
<reference evidence="2 3" key="1">
    <citation type="journal article" date="2021" name="Commun. Biol.">
        <title>The genome of Shorea leprosula (Dipterocarpaceae) highlights the ecological relevance of drought in aseasonal tropical rainforests.</title>
        <authorList>
            <person name="Ng K.K.S."/>
            <person name="Kobayashi M.J."/>
            <person name="Fawcett J.A."/>
            <person name="Hatakeyama M."/>
            <person name="Paape T."/>
            <person name="Ng C.H."/>
            <person name="Ang C.C."/>
            <person name="Tnah L.H."/>
            <person name="Lee C.T."/>
            <person name="Nishiyama T."/>
            <person name="Sese J."/>
            <person name="O'Brien M.J."/>
            <person name="Copetti D."/>
            <person name="Mohd Noor M.I."/>
            <person name="Ong R.C."/>
            <person name="Putra M."/>
            <person name="Sireger I.Z."/>
            <person name="Indrioko S."/>
            <person name="Kosugi Y."/>
            <person name="Izuno A."/>
            <person name="Isagi Y."/>
            <person name="Lee S.L."/>
            <person name="Shimizu K.K."/>
        </authorList>
    </citation>
    <scope>NUCLEOTIDE SEQUENCE [LARGE SCALE GENOMIC DNA]</scope>
    <source>
        <strain evidence="2">214</strain>
    </source>
</reference>
<evidence type="ECO:0000313" key="3">
    <source>
        <dbReference type="Proteomes" id="UP001054252"/>
    </source>
</evidence>
<feature type="compositionally biased region" description="Polar residues" evidence="1">
    <location>
        <begin position="32"/>
        <end position="48"/>
    </location>
</feature>
<feature type="compositionally biased region" description="Polar residues" evidence="1">
    <location>
        <begin position="57"/>
        <end position="73"/>
    </location>
</feature>
<name>A0AAV5KZ27_9ROSI</name>
<gene>
    <name evidence="2" type="ORF">SLEP1_g39075</name>
</gene>
<dbReference type="EMBL" id="BPVZ01000086">
    <property type="protein sequence ID" value="GKV30241.1"/>
    <property type="molecule type" value="Genomic_DNA"/>
</dbReference>
<proteinExistence type="predicted"/>
<comment type="caution">
    <text evidence="2">The sequence shown here is derived from an EMBL/GenBank/DDBJ whole genome shotgun (WGS) entry which is preliminary data.</text>
</comment>
<evidence type="ECO:0000313" key="2">
    <source>
        <dbReference type="EMBL" id="GKV30241.1"/>
    </source>
</evidence>
<organism evidence="2 3">
    <name type="scientific">Rubroshorea leprosula</name>
    <dbReference type="NCBI Taxonomy" id="152421"/>
    <lineage>
        <taxon>Eukaryota</taxon>
        <taxon>Viridiplantae</taxon>
        <taxon>Streptophyta</taxon>
        <taxon>Embryophyta</taxon>
        <taxon>Tracheophyta</taxon>
        <taxon>Spermatophyta</taxon>
        <taxon>Magnoliopsida</taxon>
        <taxon>eudicotyledons</taxon>
        <taxon>Gunneridae</taxon>
        <taxon>Pentapetalae</taxon>
        <taxon>rosids</taxon>
        <taxon>malvids</taxon>
        <taxon>Malvales</taxon>
        <taxon>Dipterocarpaceae</taxon>
        <taxon>Rubroshorea</taxon>
    </lineage>
</organism>
<protein>
    <submittedName>
        <fullName evidence="2">Uncharacterized protein</fullName>
    </submittedName>
</protein>
<sequence>MGEEKEATLSSLSEGLAPRDQDDVPKSPPHSPNSFTCKNAEASSSEATQRPRKQDTFQDVTPNTTITAASSSGNEKKASGKRLRKDTSQDAMPSSITTDASSGENGKKAVVQREANLFHMLIH</sequence>
<dbReference type="Proteomes" id="UP001054252">
    <property type="component" value="Unassembled WGS sequence"/>
</dbReference>
<keyword evidence="3" id="KW-1185">Reference proteome</keyword>
<dbReference type="AlphaFoldDB" id="A0AAV5KZ27"/>
<feature type="region of interest" description="Disordered" evidence="1">
    <location>
        <begin position="1"/>
        <end position="107"/>
    </location>
</feature>
<evidence type="ECO:0000256" key="1">
    <source>
        <dbReference type="SAM" id="MobiDB-lite"/>
    </source>
</evidence>
<accession>A0AAV5KZ27</accession>